<feature type="domain" description="LysR substrate-binding" evidence="2">
    <location>
        <begin position="183"/>
        <end position="336"/>
    </location>
</feature>
<dbReference type="InterPro" id="IPR005119">
    <property type="entry name" value="LysR_subst-bd"/>
</dbReference>
<evidence type="ECO:0000259" key="2">
    <source>
        <dbReference type="Pfam" id="PF03466"/>
    </source>
</evidence>
<evidence type="ECO:0008006" key="5">
    <source>
        <dbReference type="Google" id="ProtNLM"/>
    </source>
</evidence>
<name>A0A1W6YVZ0_9BORD</name>
<keyword evidence="4" id="KW-1185">Reference proteome</keyword>
<dbReference type="Gene3D" id="3.40.190.10">
    <property type="entry name" value="Periplasmic binding protein-like II"/>
    <property type="match status" value="1"/>
</dbReference>
<dbReference type="Proteomes" id="UP000194139">
    <property type="component" value="Chromosome"/>
</dbReference>
<dbReference type="EMBL" id="CP021109">
    <property type="protein sequence ID" value="ARP85069.1"/>
    <property type="molecule type" value="Genomic_DNA"/>
</dbReference>
<reference evidence="3 4" key="1">
    <citation type="submission" date="2017-05" db="EMBL/GenBank/DDBJ databases">
        <title>Complete and WGS of Bordetella genogroups.</title>
        <authorList>
            <person name="Spilker T."/>
            <person name="LiPuma J."/>
        </authorList>
    </citation>
    <scope>NUCLEOTIDE SEQUENCE [LARGE SCALE GENOMIC DNA]</scope>
    <source>
        <strain evidence="3 4">AU17164</strain>
    </source>
</reference>
<dbReference type="SUPFAM" id="SSF53474">
    <property type="entry name" value="alpha/beta-Hydrolases"/>
    <property type="match status" value="1"/>
</dbReference>
<accession>A0A1W6YVZ0</accession>
<dbReference type="RefSeq" id="WP_080701648.1">
    <property type="nucleotide sequence ID" value="NZ_CP021109.1"/>
</dbReference>
<organism evidence="3 4">
    <name type="scientific">Bordetella genomosp. 9</name>
    <dbReference type="NCBI Taxonomy" id="1416803"/>
    <lineage>
        <taxon>Bacteria</taxon>
        <taxon>Pseudomonadati</taxon>
        <taxon>Pseudomonadota</taxon>
        <taxon>Betaproteobacteria</taxon>
        <taxon>Burkholderiales</taxon>
        <taxon>Alcaligenaceae</taxon>
        <taxon>Bordetella</taxon>
    </lineage>
</organism>
<dbReference type="InterPro" id="IPR000073">
    <property type="entry name" value="AB_hydrolase_1"/>
</dbReference>
<evidence type="ECO:0000313" key="3">
    <source>
        <dbReference type="EMBL" id="ARP85069.1"/>
    </source>
</evidence>
<dbReference type="Pfam" id="PF00561">
    <property type="entry name" value="Abhydrolase_1"/>
    <property type="match status" value="1"/>
</dbReference>
<dbReference type="Gene3D" id="3.40.50.1820">
    <property type="entry name" value="alpha/beta hydrolase"/>
    <property type="match status" value="1"/>
</dbReference>
<dbReference type="InterPro" id="IPR029058">
    <property type="entry name" value="AB_hydrolase_fold"/>
</dbReference>
<evidence type="ECO:0000259" key="1">
    <source>
        <dbReference type="Pfam" id="PF00561"/>
    </source>
</evidence>
<sequence length="376" mass="40813">MMSGIDGIASWNSVAGFSELHIEAGGVAFCGVTGGSGGPPVLLLHGYPQTHLAWRHVAPRLAQSFTVVAPDLPGYGSSRPDSDRPRWTKRRVASALIALMAKLGHRRFAVVGHDRGARAGYRLALDYPGQVTHFASLAVIPTLDAWDLVDERFGRANFHWFFLAQPFGLPEKLLSADPQAFIDAALARMAGGLTDNEIFLFREESYPVCSPILLKQPREDKQFDLTRYTLIEEDPAPDRALAWSYWLERLKVSADNTQPRLRFSHYGVALSAAIDGLGVALGRSPMINAELEAGRLVRPYGDNVKALAPHVYALTWPEGLATDQRLMAFRDFALDEACGCELAAGPCGAPPSAEGAPAVNWSGDRAARRRAALSGI</sequence>
<dbReference type="AlphaFoldDB" id="A0A1W6YVZ0"/>
<feature type="domain" description="AB hydrolase-1" evidence="1">
    <location>
        <begin position="39"/>
        <end position="177"/>
    </location>
</feature>
<dbReference type="SUPFAM" id="SSF53850">
    <property type="entry name" value="Periplasmic binding protein-like II"/>
    <property type="match status" value="1"/>
</dbReference>
<dbReference type="PANTHER" id="PTHR43329">
    <property type="entry name" value="EPOXIDE HYDROLASE"/>
    <property type="match status" value="1"/>
</dbReference>
<evidence type="ECO:0000313" key="4">
    <source>
        <dbReference type="Proteomes" id="UP000194139"/>
    </source>
</evidence>
<proteinExistence type="predicted"/>
<dbReference type="Pfam" id="PF03466">
    <property type="entry name" value="LysR_substrate"/>
    <property type="match status" value="1"/>
</dbReference>
<protein>
    <recommendedName>
        <fullName evidence="5">AB hydrolase-1 domain-containing protein</fullName>
    </recommendedName>
</protein>
<gene>
    <name evidence="3" type="ORF">CAL13_01680</name>
</gene>